<dbReference type="AlphaFoldDB" id="A0A183A5K2"/>
<accession>A0A183A5K2</accession>
<keyword evidence="3" id="KW-1185">Reference proteome</keyword>
<organism evidence="4">
    <name type="scientific">Echinostoma caproni</name>
    <dbReference type="NCBI Taxonomy" id="27848"/>
    <lineage>
        <taxon>Eukaryota</taxon>
        <taxon>Metazoa</taxon>
        <taxon>Spiralia</taxon>
        <taxon>Lophotrochozoa</taxon>
        <taxon>Platyhelminthes</taxon>
        <taxon>Trematoda</taxon>
        <taxon>Digenea</taxon>
        <taxon>Plagiorchiida</taxon>
        <taxon>Echinostomata</taxon>
        <taxon>Echinostomatoidea</taxon>
        <taxon>Echinostomatidae</taxon>
        <taxon>Echinostoma</taxon>
    </lineage>
</organism>
<evidence type="ECO:0000313" key="3">
    <source>
        <dbReference type="Proteomes" id="UP000272942"/>
    </source>
</evidence>
<evidence type="ECO:0000313" key="2">
    <source>
        <dbReference type="EMBL" id="VDP65853.1"/>
    </source>
</evidence>
<dbReference type="OrthoDB" id="10035275at2759"/>
<evidence type="ECO:0000313" key="4">
    <source>
        <dbReference type="WBParaSite" id="ECPE_0000223701-mRNA-1"/>
    </source>
</evidence>
<reference evidence="2 3" key="2">
    <citation type="submission" date="2018-11" db="EMBL/GenBank/DDBJ databases">
        <authorList>
            <consortium name="Pathogen Informatics"/>
        </authorList>
    </citation>
    <scope>NUCLEOTIDE SEQUENCE [LARGE SCALE GENOMIC DNA]</scope>
    <source>
        <strain evidence="2 3">Egypt</strain>
    </source>
</reference>
<reference evidence="4" key="1">
    <citation type="submission" date="2016-06" db="UniProtKB">
        <authorList>
            <consortium name="WormBaseParasite"/>
        </authorList>
    </citation>
    <scope>IDENTIFICATION</scope>
</reference>
<feature type="compositionally biased region" description="Polar residues" evidence="1">
    <location>
        <begin position="567"/>
        <end position="580"/>
    </location>
</feature>
<proteinExistence type="predicted"/>
<protein>
    <submittedName>
        <fullName evidence="4">MATH domain-containing protein</fullName>
    </submittedName>
</protein>
<dbReference type="WBParaSite" id="ECPE_0000223701-mRNA-1">
    <property type="protein sequence ID" value="ECPE_0000223701-mRNA-1"/>
    <property type="gene ID" value="ECPE_0000223701"/>
</dbReference>
<dbReference type="EMBL" id="UZAN01039488">
    <property type="protein sequence ID" value="VDP65853.1"/>
    <property type="molecule type" value="Genomic_DNA"/>
</dbReference>
<evidence type="ECO:0000256" key="1">
    <source>
        <dbReference type="SAM" id="MobiDB-lite"/>
    </source>
</evidence>
<sequence length="697" mass="78953">MKFQTSGGNKSPVLQLHRVVRVGDKLDTHVFTFILPPQLTRGFLQSAQSKEFVYGGQKWQIRLEYYSDPLDLQSRRGSYVVHYQKQPLGVVLQSCSVTNGIKIGLDYARFTILHQEHFNRNLVREEIGSQFIQVQPFVKVPRWIESGFLSKEHYLFDDWSAIMEVELRGAVTVYEEQLRVPRDSKEAMRCRSLESTSFPFAYADWSLSIEWRGSGEHSNNSERDIRPTLSMQRHGRTKHWTRVRFRAIITWHDLGTVKTGVMDQLLAPESGACTNPVPFGDRRWFSSSGGPVLNPKSRIVIRIEFHMAVPISRVDLIPTEPQGGKNCSRVSDPLGFDWIVMSDILGSLVKLRVFPDPENLVTPRKEDSESVVSTRLASFNIQLIPYDNSMNIVRSAKPFYTCTVPLIGKSTTDNRLECGDICSDIALQLDVEKVCSSEFGYSRPADNAITLRIEWLNLAVINRTEHSAFDDLESLQRYQMLTGVVLLDAFDKYFIARRSQELQSKTSELKRVLGSVKSDSTNDGRLSFQHSVETSPVYSGRVLPAGEDESCVKREVSKQVVRQVTENRQNNFEAGQSRQPGQLVHRRSHQGELLTDRNHISSFHTPPIFVDESPERNGSHTRSLTPAAAPASWRRHSSCLEDVGSCQQRARRRLPSPPNTAVPMTADGHLSVNFCGSPNYASSPRLTARSSFERHEN</sequence>
<feature type="region of interest" description="Disordered" evidence="1">
    <location>
        <begin position="567"/>
        <end position="629"/>
    </location>
</feature>
<gene>
    <name evidence="2" type="ORF">ECPE_LOCUS2237</name>
</gene>
<name>A0A183A5K2_9TREM</name>
<dbReference type="Proteomes" id="UP000272942">
    <property type="component" value="Unassembled WGS sequence"/>
</dbReference>